<accession>A0A0A9GCH7</accession>
<evidence type="ECO:0000313" key="1">
    <source>
        <dbReference type="EMBL" id="JAE22197.1"/>
    </source>
</evidence>
<dbReference type="EMBL" id="GBRH01175699">
    <property type="protein sequence ID" value="JAE22197.1"/>
    <property type="molecule type" value="Transcribed_RNA"/>
</dbReference>
<dbReference type="AlphaFoldDB" id="A0A0A9GCH7"/>
<proteinExistence type="predicted"/>
<reference evidence="1" key="1">
    <citation type="submission" date="2014-09" db="EMBL/GenBank/DDBJ databases">
        <authorList>
            <person name="Magalhaes I.L.F."/>
            <person name="Oliveira U."/>
            <person name="Santos F.R."/>
            <person name="Vidigal T.H.D.A."/>
            <person name="Brescovit A.D."/>
            <person name="Santos A.J."/>
        </authorList>
    </citation>
    <scope>NUCLEOTIDE SEQUENCE</scope>
    <source>
        <tissue evidence="1">Shoot tissue taken approximately 20 cm above the soil surface</tissue>
    </source>
</reference>
<protein>
    <submittedName>
        <fullName evidence="1">Uncharacterized protein</fullName>
    </submittedName>
</protein>
<organism evidence="1">
    <name type="scientific">Arundo donax</name>
    <name type="common">Giant reed</name>
    <name type="synonym">Donax arundinaceus</name>
    <dbReference type="NCBI Taxonomy" id="35708"/>
    <lineage>
        <taxon>Eukaryota</taxon>
        <taxon>Viridiplantae</taxon>
        <taxon>Streptophyta</taxon>
        <taxon>Embryophyta</taxon>
        <taxon>Tracheophyta</taxon>
        <taxon>Spermatophyta</taxon>
        <taxon>Magnoliopsida</taxon>
        <taxon>Liliopsida</taxon>
        <taxon>Poales</taxon>
        <taxon>Poaceae</taxon>
        <taxon>PACMAD clade</taxon>
        <taxon>Arundinoideae</taxon>
        <taxon>Arundineae</taxon>
        <taxon>Arundo</taxon>
    </lineage>
</organism>
<reference evidence="1" key="2">
    <citation type="journal article" date="2015" name="Data Brief">
        <title>Shoot transcriptome of the giant reed, Arundo donax.</title>
        <authorList>
            <person name="Barrero R.A."/>
            <person name="Guerrero F.D."/>
            <person name="Moolhuijzen P."/>
            <person name="Goolsby J.A."/>
            <person name="Tidwell J."/>
            <person name="Bellgard S.E."/>
            <person name="Bellgard M.I."/>
        </authorList>
    </citation>
    <scope>NUCLEOTIDE SEQUENCE</scope>
    <source>
        <tissue evidence="1">Shoot tissue taken approximately 20 cm above the soil surface</tissue>
    </source>
</reference>
<name>A0A0A9GCH7_ARUDO</name>
<sequence>MDAMPASASVKIKIPFWMKKINFPTGLCCCTWEQGMEQRLASYVLESIGLKSWSAVYLNFSPERKF</sequence>